<feature type="signal peptide" evidence="1">
    <location>
        <begin position="1"/>
        <end position="25"/>
    </location>
</feature>
<organism evidence="2 3">
    <name type="scientific">Rubrivivax rivuli</name>
    <dbReference type="NCBI Taxonomy" id="1862385"/>
    <lineage>
        <taxon>Bacteria</taxon>
        <taxon>Pseudomonadati</taxon>
        <taxon>Pseudomonadota</taxon>
        <taxon>Betaproteobacteria</taxon>
        <taxon>Burkholderiales</taxon>
        <taxon>Sphaerotilaceae</taxon>
        <taxon>Rubrivivax</taxon>
    </lineage>
</organism>
<dbReference type="EMBL" id="SACR01000002">
    <property type="protein sequence ID" value="RVU47198.1"/>
    <property type="molecule type" value="Genomic_DNA"/>
</dbReference>
<comment type="caution">
    <text evidence="2">The sequence shown here is derived from an EMBL/GenBank/DDBJ whole genome shotgun (WGS) entry which is preliminary data.</text>
</comment>
<accession>A0A437RKC4</accession>
<dbReference type="AlphaFoldDB" id="A0A437RKC4"/>
<evidence type="ECO:0000313" key="2">
    <source>
        <dbReference type="EMBL" id="RVU47198.1"/>
    </source>
</evidence>
<keyword evidence="3" id="KW-1185">Reference proteome</keyword>
<sequence length="139" mass="14321">MTRRRWGRVLVAGVVASAVGPAATAGAPAPAPRPAAPVQADELILQFKRPELQAALLQAQGDAGARGTVQRALDALARRHGVALHYLQTLGVGSALVAMTPAAAQAAALQARLARLAADAEVQAVELNARMKHFQPGGR</sequence>
<dbReference type="Proteomes" id="UP000285575">
    <property type="component" value="Unassembled WGS sequence"/>
</dbReference>
<evidence type="ECO:0000256" key="1">
    <source>
        <dbReference type="SAM" id="SignalP"/>
    </source>
</evidence>
<reference evidence="2 3" key="1">
    <citation type="submission" date="2019-01" db="EMBL/GenBank/DDBJ databases">
        <authorList>
            <person name="Chen W.-M."/>
        </authorList>
    </citation>
    <scope>NUCLEOTIDE SEQUENCE [LARGE SCALE GENOMIC DNA]</scope>
    <source>
        <strain evidence="2 3">KYPY4</strain>
    </source>
</reference>
<evidence type="ECO:0000313" key="3">
    <source>
        <dbReference type="Proteomes" id="UP000285575"/>
    </source>
</evidence>
<proteinExistence type="predicted"/>
<keyword evidence="1" id="KW-0732">Signal</keyword>
<feature type="chain" id="PRO_5019104593" evidence="1">
    <location>
        <begin position="26"/>
        <end position="139"/>
    </location>
</feature>
<name>A0A437RKC4_9BURK</name>
<gene>
    <name evidence="2" type="ORF">EOE66_05420</name>
</gene>
<protein>
    <submittedName>
        <fullName evidence="2">Uncharacterized protein</fullName>
    </submittedName>
</protein>